<keyword evidence="3" id="KW-0804">Transcription</keyword>
<evidence type="ECO:0000256" key="3">
    <source>
        <dbReference type="ARBA" id="ARBA00023163"/>
    </source>
</evidence>
<organism evidence="5 6">
    <name type="scientific">Microbacterium hydrocarbonoxydans</name>
    <dbReference type="NCBI Taxonomy" id="273678"/>
    <lineage>
        <taxon>Bacteria</taxon>
        <taxon>Bacillati</taxon>
        <taxon>Actinomycetota</taxon>
        <taxon>Actinomycetes</taxon>
        <taxon>Micrococcales</taxon>
        <taxon>Microbacteriaceae</taxon>
        <taxon>Microbacterium</taxon>
    </lineage>
</organism>
<protein>
    <submittedName>
        <fullName evidence="5">Transcriptional regulatory protein LiaR</fullName>
    </submittedName>
</protein>
<dbReference type="InterPro" id="IPR036388">
    <property type="entry name" value="WH-like_DNA-bd_sf"/>
</dbReference>
<keyword evidence="2" id="KW-0238">DNA-binding</keyword>
<dbReference type="PROSITE" id="PS50043">
    <property type="entry name" value="HTH_LUXR_2"/>
    <property type="match status" value="1"/>
</dbReference>
<dbReference type="GO" id="GO:0003677">
    <property type="term" value="F:DNA binding"/>
    <property type="evidence" value="ECO:0007669"/>
    <property type="project" value="UniProtKB-KW"/>
</dbReference>
<dbReference type="OrthoDB" id="3197423at2"/>
<dbReference type="STRING" id="273678.RS84_03347"/>
<evidence type="ECO:0000256" key="2">
    <source>
        <dbReference type="ARBA" id="ARBA00023125"/>
    </source>
</evidence>
<evidence type="ECO:0000259" key="4">
    <source>
        <dbReference type="PROSITE" id="PS50043"/>
    </source>
</evidence>
<dbReference type="PANTHER" id="PTHR44688">
    <property type="entry name" value="DNA-BINDING TRANSCRIPTIONAL ACTIVATOR DEVR_DOSR"/>
    <property type="match status" value="1"/>
</dbReference>
<dbReference type="CDD" id="cd06170">
    <property type="entry name" value="LuxR_C_like"/>
    <property type="match status" value="1"/>
</dbReference>
<evidence type="ECO:0000313" key="6">
    <source>
        <dbReference type="Proteomes" id="UP000033900"/>
    </source>
</evidence>
<evidence type="ECO:0000256" key="1">
    <source>
        <dbReference type="ARBA" id="ARBA00023015"/>
    </source>
</evidence>
<dbReference type="InterPro" id="IPR016032">
    <property type="entry name" value="Sig_transdc_resp-reg_C-effctor"/>
</dbReference>
<name>A0A0M2HQG1_9MICO</name>
<dbReference type="AlphaFoldDB" id="A0A0M2HQG1"/>
<dbReference type="GO" id="GO:0006355">
    <property type="term" value="P:regulation of DNA-templated transcription"/>
    <property type="evidence" value="ECO:0007669"/>
    <property type="project" value="InterPro"/>
</dbReference>
<dbReference type="PANTHER" id="PTHR44688:SF16">
    <property type="entry name" value="DNA-BINDING TRANSCRIPTIONAL ACTIVATOR DEVR_DOSR"/>
    <property type="match status" value="1"/>
</dbReference>
<accession>A0A0M2HQG1</accession>
<dbReference type="SUPFAM" id="SSF46894">
    <property type="entry name" value="C-terminal effector domain of the bipartite response regulators"/>
    <property type="match status" value="1"/>
</dbReference>
<keyword evidence="1" id="KW-0805">Transcription regulation</keyword>
<reference evidence="5 6" key="1">
    <citation type="submission" date="2015-02" db="EMBL/GenBank/DDBJ databases">
        <title>Draft genome sequences of ten Microbacterium spp. with emphasis on heavy metal contaminated environments.</title>
        <authorList>
            <person name="Corretto E."/>
        </authorList>
    </citation>
    <scope>NUCLEOTIDE SEQUENCE [LARGE SCALE GENOMIC DNA]</scope>
    <source>
        <strain evidence="5 6">SA35</strain>
    </source>
</reference>
<comment type="caution">
    <text evidence="5">The sequence shown here is derived from an EMBL/GenBank/DDBJ whole genome shotgun (WGS) entry which is preliminary data.</text>
</comment>
<dbReference type="PATRIC" id="fig|273678.4.peg.3341"/>
<dbReference type="RefSeq" id="WP_045258843.1">
    <property type="nucleotide sequence ID" value="NZ_JYJB01000010.1"/>
</dbReference>
<dbReference type="Gene3D" id="1.10.10.10">
    <property type="entry name" value="Winged helix-like DNA-binding domain superfamily/Winged helix DNA-binding domain"/>
    <property type="match status" value="1"/>
</dbReference>
<evidence type="ECO:0000313" key="5">
    <source>
        <dbReference type="EMBL" id="KJL46707.1"/>
    </source>
</evidence>
<dbReference type="Proteomes" id="UP000033900">
    <property type="component" value="Unassembled WGS sequence"/>
</dbReference>
<dbReference type="Pfam" id="PF00196">
    <property type="entry name" value="GerE"/>
    <property type="match status" value="1"/>
</dbReference>
<dbReference type="EMBL" id="JYJB01000010">
    <property type="protein sequence ID" value="KJL46707.1"/>
    <property type="molecule type" value="Genomic_DNA"/>
</dbReference>
<sequence>MAELLDELRRHDLTCAPHVLVRIIVQLGGDVPTIREMITRLDPPTRFGLRPLPAPLPMVGTIRAKYDSLVLDERDRDLLLAVSLCLGDELEPLLAFDGRIADELMLSAIGPHLSLHAGRVRFVDPLLDIWIRASADPAVEAAVNERLVEIFAARGDRVSADWHRSRAALHGVPEAASELIRIARELSEAGHSSRALQLAGEAAAHAVGVELDEARVVAGASSIAAGYATEAAAWLGPLFPDGAERYRLQGLSALVIAQAYLQGAVPAIDPDSFRPSTQDPDDWYSWTRAAAFAAVLCAERGDSRGMRRWLSALRDGCAKVGSERELRDPVVALSWLLAGEPDLEPVEGSGPLSGGMLRALHSAIAGDIDTGLRLIAVGDSGLGAEVDPFVAGFEYSPVVNAYRAIVEVLLLMWRGDVRIARERMLQAAMTLPVAMPFAGLGVVLLRRLDLAVLGRIGPFGGALTASLPAAARLDHLVDRAIEAHLAGAFEEASSFMKLWSDRGRPRPALNVDGLDELDPIGEDRGLAAAVVAPPEIREAQRLRARIAATTDGRWRVEREELLVATRALVSPFSRARVESMLGVRAVILNDLGAASEHLRTARRLFDVAGADAWANAVAHRLARVEEEAAGDDTARDSLTVCRLAWAPLLTSRELEVAMKVVAGSSNRRIGEELQLSVRTVEVHLGRVFTKLDVRNRVELTVLAHRTAQYL</sequence>
<proteinExistence type="predicted"/>
<keyword evidence="6" id="KW-1185">Reference proteome</keyword>
<gene>
    <name evidence="5" type="primary">liaR_6</name>
    <name evidence="5" type="ORF">RS84_03347</name>
</gene>
<feature type="domain" description="HTH luxR-type" evidence="4">
    <location>
        <begin position="642"/>
        <end position="707"/>
    </location>
</feature>
<dbReference type="SMART" id="SM00421">
    <property type="entry name" value="HTH_LUXR"/>
    <property type="match status" value="1"/>
</dbReference>
<dbReference type="PRINTS" id="PR00038">
    <property type="entry name" value="HTHLUXR"/>
</dbReference>
<dbReference type="InterPro" id="IPR000792">
    <property type="entry name" value="Tscrpt_reg_LuxR_C"/>
</dbReference>
<dbReference type="PROSITE" id="PS00622">
    <property type="entry name" value="HTH_LUXR_1"/>
    <property type="match status" value="1"/>
</dbReference>